<feature type="transmembrane region" description="Helical" evidence="2">
    <location>
        <begin position="58"/>
        <end position="81"/>
    </location>
</feature>
<evidence type="ECO:0000313" key="4">
    <source>
        <dbReference type="Proteomes" id="UP000077421"/>
    </source>
</evidence>
<dbReference type="Proteomes" id="UP000077421">
    <property type="component" value="Unassembled WGS sequence"/>
</dbReference>
<keyword evidence="2" id="KW-0472">Membrane</keyword>
<accession>A0A853KDR3</accession>
<evidence type="ECO:0000256" key="1">
    <source>
        <dbReference type="SAM" id="MobiDB-lite"/>
    </source>
</evidence>
<proteinExistence type="predicted"/>
<dbReference type="AlphaFoldDB" id="A0A853KDR3"/>
<gene>
    <name evidence="3" type="ORF">AYW79_01720</name>
</gene>
<dbReference type="EMBL" id="LSUQ01000003">
    <property type="protein sequence ID" value="OAG95182.1"/>
    <property type="molecule type" value="Genomic_DNA"/>
</dbReference>
<organism evidence="3 4">
    <name type="scientific">Ferroacidibacillus organovorans</name>
    <dbReference type="NCBI Taxonomy" id="1765683"/>
    <lineage>
        <taxon>Bacteria</taxon>
        <taxon>Bacillati</taxon>
        <taxon>Bacillota</taxon>
        <taxon>Bacilli</taxon>
        <taxon>Bacillales</taxon>
        <taxon>Alicyclobacillaceae</taxon>
        <taxon>Ferroacidibacillus</taxon>
    </lineage>
</organism>
<keyword evidence="2" id="KW-0812">Transmembrane</keyword>
<comment type="caution">
    <text evidence="3">The sequence shown here is derived from an EMBL/GenBank/DDBJ whole genome shotgun (WGS) entry which is preliminary data.</text>
</comment>
<name>A0A853KDR3_9BACL</name>
<sequence length="168" mass="19560">MVENEQLEMNSTSPDSDERQESNMIRDFLRRIRNWIRQGLNRIGNKIRQINGWISERLSNWLATMWTFWILTLLIVSTLLIQLPNGAQGWILFVVSVFFQGVALPVLALVSNRQGDRMESVLRETHDVVLDELRELRAMHEELAARNNDLLARFERLSSVEAKIDKDA</sequence>
<evidence type="ECO:0000313" key="3">
    <source>
        <dbReference type="EMBL" id="OAG95182.1"/>
    </source>
</evidence>
<dbReference type="OrthoDB" id="2989677at2"/>
<dbReference type="RefSeq" id="WP_067560888.1">
    <property type="nucleotide sequence ID" value="NZ_LSUQ01000003.1"/>
</dbReference>
<reference evidence="3 4" key="1">
    <citation type="submission" date="2016-02" db="EMBL/GenBank/DDBJ databases">
        <title>Draft genome sequence of Acidibacillus ferrooxidans SLC66.</title>
        <authorList>
            <person name="Oliveira G."/>
            <person name="Nancucheo I."/>
            <person name="Dall'Agnol H."/>
            <person name="Johnson B."/>
            <person name="Oliveira R."/>
            <person name="Nunes G.L."/>
            <person name="Tzotzos G."/>
            <person name="Orellana S.C."/>
            <person name="Salim A.C."/>
            <person name="Araujo F.M."/>
        </authorList>
    </citation>
    <scope>NUCLEOTIDE SEQUENCE [LARGE SCALE GENOMIC DNA]</scope>
    <source>
        <strain evidence="3 4">SLC66</strain>
    </source>
</reference>
<feature type="transmembrane region" description="Helical" evidence="2">
    <location>
        <begin position="87"/>
        <end position="110"/>
    </location>
</feature>
<feature type="region of interest" description="Disordered" evidence="1">
    <location>
        <begin position="1"/>
        <end position="21"/>
    </location>
</feature>
<evidence type="ECO:0000256" key="2">
    <source>
        <dbReference type="SAM" id="Phobius"/>
    </source>
</evidence>
<protein>
    <submittedName>
        <fullName evidence="3">Uncharacterized protein</fullName>
    </submittedName>
</protein>
<keyword evidence="2" id="KW-1133">Transmembrane helix</keyword>